<evidence type="ECO:0000313" key="1">
    <source>
        <dbReference type="EMBL" id="KAI4588848.1"/>
    </source>
</evidence>
<keyword evidence="2" id="KW-1185">Reference proteome</keyword>
<protein>
    <submittedName>
        <fullName evidence="1">Uncharacterized protein</fullName>
    </submittedName>
</protein>
<reference evidence="1" key="1">
    <citation type="submission" date="2022-03" db="EMBL/GenBank/DDBJ databases">
        <title>Genomic analyses of argali, domestic sheep and their hybrids provide insights into chromosomal evolution, heterosis and genetic basis of agronomic traits.</title>
        <authorList>
            <person name="Li M."/>
        </authorList>
    </citation>
    <scope>NUCLEOTIDE SEQUENCE</scope>
    <source>
        <strain evidence="1">F1 hybrid</strain>
    </source>
</reference>
<sequence length="158" mass="17179">MPWTRLFAQCLSFSLEDQAGTRYFAGDPLCLALLTPPEHNQPEDPTLCIPSPSECSHQRVDGPEQAGAAHTLSHYLLLDPLLLDTQTGPFATCPSASSLHLLFPSDPRPSYELDSFNSHNHCQGCIESGQPKVEKRVKRTTLAVAAEQALGPCPTLLT</sequence>
<proteinExistence type="predicted"/>
<organism evidence="1 2">
    <name type="scientific">Ovis ammon polii x Ovis aries</name>
    <dbReference type="NCBI Taxonomy" id="2918886"/>
    <lineage>
        <taxon>Eukaryota</taxon>
        <taxon>Metazoa</taxon>
        <taxon>Chordata</taxon>
        <taxon>Craniata</taxon>
        <taxon>Vertebrata</taxon>
        <taxon>Euteleostomi</taxon>
        <taxon>Mammalia</taxon>
        <taxon>Eutheria</taxon>
        <taxon>Laurasiatheria</taxon>
        <taxon>Artiodactyla</taxon>
        <taxon>Ruminantia</taxon>
        <taxon>Pecora</taxon>
        <taxon>Bovidae</taxon>
        <taxon>Caprinae</taxon>
        <taxon>Ovis</taxon>
    </lineage>
</organism>
<name>A0ACB9VGS8_9CETA</name>
<comment type="caution">
    <text evidence="1">The sequence shown here is derived from an EMBL/GenBank/DDBJ whole genome shotgun (WGS) entry which is preliminary data.</text>
</comment>
<dbReference type="Proteomes" id="UP001057279">
    <property type="component" value="Linkage Group LG02"/>
</dbReference>
<dbReference type="EMBL" id="CM043027">
    <property type="protein sequence ID" value="KAI4588848.1"/>
    <property type="molecule type" value="Genomic_DNA"/>
</dbReference>
<evidence type="ECO:0000313" key="2">
    <source>
        <dbReference type="Proteomes" id="UP001057279"/>
    </source>
</evidence>
<gene>
    <name evidence="1" type="ORF">MJG53_003256</name>
</gene>
<accession>A0ACB9VGS8</accession>